<keyword evidence="5" id="KW-0067">ATP-binding</keyword>
<evidence type="ECO:0000313" key="7">
    <source>
        <dbReference type="EMBL" id="KAJ7328917.1"/>
    </source>
</evidence>
<dbReference type="InterPro" id="IPR011009">
    <property type="entry name" value="Kinase-like_dom_sf"/>
</dbReference>
<protein>
    <recommendedName>
        <fullName evidence="6">Alpha-type protein kinase domain-containing protein</fullName>
    </recommendedName>
</protein>
<dbReference type="Proteomes" id="UP001218218">
    <property type="component" value="Unassembled WGS sequence"/>
</dbReference>
<dbReference type="Pfam" id="PF02816">
    <property type="entry name" value="Alpha_kinase"/>
    <property type="match status" value="1"/>
</dbReference>
<dbReference type="GO" id="GO:1903013">
    <property type="term" value="P:response to differentiation-inducing factor 1"/>
    <property type="evidence" value="ECO:0007669"/>
    <property type="project" value="TreeGrafter"/>
</dbReference>
<evidence type="ECO:0000256" key="4">
    <source>
        <dbReference type="ARBA" id="ARBA00022777"/>
    </source>
</evidence>
<feature type="domain" description="Alpha-type protein kinase" evidence="6">
    <location>
        <begin position="1"/>
        <end position="246"/>
    </location>
</feature>
<keyword evidence="3" id="KW-0547">Nucleotide-binding</keyword>
<dbReference type="AlphaFoldDB" id="A0AAD6ZN37"/>
<dbReference type="SUPFAM" id="SSF56112">
    <property type="entry name" value="Protein kinase-like (PK-like)"/>
    <property type="match status" value="1"/>
</dbReference>
<keyword evidence="2" id="KW-0808">Transferase</keyword>
<dbReference type="GO" id="GO:0031037">
    <property type="term" value="P:myosin II filament disassembly"/>
    <property type="evidence" value="ECO:0007669"/>
    <property type="project" value="TreeGrafter"/>
</dbReference>
<evidence type="ECO:0000256" key="2">
    <source>
        <dbReference type="ARBA" id="ARBA00022679"/>
    </source>
</evidence>
<dbReference type="SMART" id="SM00811">
    <property type="entry name" value="Alpha_kinase"/>
    <property type="match status" value="1"/>
</dbReference>
<dbReference type="EMBL" id="JARIHO010000038">
    <property type="protein sequence ID" value="KAJ7328917.1"/>
    <property type="molecule type" value="Genomic_DNA"/>
</dbReference>
<dbReference type="PANTHER" id="PTHR45992:SF2">
    <property type="entry name" value="EUKARYOTIC ELONGATION FACTOR 2 KINASE"/>
    <property type="match status" value="1"/>
</dbReference>
<evidence type="ECO:0000313" key="8">
    <source>
        <dbReference type="Proteomes" id="UP001218218"/>
    </source>
</evidence>
<reference evidence="7" key="1">
    <citation type="submission" date="2023-03" db="EMBL/GenBank/DDBJ databases">
        <title>Massive genome expansion in bonnet fungi (Mycena s.s.) driven by repeated elements and novel gene families across ecological guilds.</title>
        <authorList>
            <consortium name="Lawrence Berkeley National Laboratory"/>
            <person name="Harder C.B."/>
            <person name="Miyauchi S."/>
            <person name="Viragh M."/>
            <person name="Kuo A."/>
            <person name="Thoen E."/>
            <person name="Andreopoulos B."/>
            <person name="Lu D."/>
            <person name="Skrede I."/>
            <person name="Drula E."/>
            <person name="Henrissat B."/>
            <person name="Morin E."/>
            <person name="Kohler A."/>
            <person name="Barry K."/>
            <person name="LaButti K."/>
            <person name="Morin E."/>
            <person name="Salamov A."/>
            <person name="Lipzen A."/>
            <person name="Mereny Z."/>
            <person name="Hegedus B."/>
            <person name="Baldrian P."/>
            <person name="Stursova M."/>
            <person name="Weitz H."/>
            <person name="Taylor A."/>
            <person name="Grigoriev I.V."/>
            <person name="Nagy L.G."/>
            <person name="Martin F."/>
            <person name="Kauserud H."/>
        </authorList>
    </citation>
    <scope>NUCLEOTIDE SEQUENCE</scope>
    <source>
        <strain evidence="7">CBHHK002</strain>
    </source>
</reference>
<keyword evidence="1" id="KW-0723">Serine/threonine-protein kinase</keyword>
<evidence type="ECO:0000256" key="3">
    <source>
        <dbReference type="ARBA" id="ARBA00022741"/>
    </source>
</evidence>
<gene>
    <name evidence="7" type="ORF">DFH08DRAFT_709434</name>
</gene>
<proteinExistence type="predicted"/>
<dbReference type="InterPro" id="IPR051852">
    <property type="entry name" value="Alpha-type_PK"/>
</dbReference>
<dbReference type="GO" id="GO:0004674">
    <property type="term" value="F:protein serine/threonine kinase activity"/>
    <property type="evidence" value="ECO:0007669"/>
    <property type="project" value="UniProtKB-KW"/>
</dbReference>
<keyword evidence="8" id="KW-1185">Reference proteome</keyword>
<evidence type="ECO:0000259" key="6">
    <source>
        <dbReference type="PROSITE" id="PS51158"/>
    </source>
</evidence>
<dbReference type="InterPro" id="IPR004166">
    <property type="entry name" value="a-kinase_dom"/>
</dbReference>
<comment type="caution">
    <text evidence="7">The sequence shown here is derived from an EMBL/GenBank/DDBJ whole genome shotgun (WGS) entry which is preliminary data.</text>
</comment>
<sequence>MIAQTRLERFEDEAVYMLTVDHSDPSVGSFKTAHKGRVEASPFCSKTVDVCIKQGHQFDKNSHKTIAHPSQVQLTFLTAELLTHQWANTLLDATYAHVTAVRQKLFADNPTWKPHLKVPELRFTEAGLAIEQGEASRAKVYMMEEYIGGPFKKYIHNGSAQPLPSVQNDTVAIFLAFSQHTQYILSNGLAFVSDYQGMFILTDPQLITNPDLGDIFAGGNIPTAFHNFCEQHVCNSFCHNFQLTPLSDFVPTQLESHN</sequence>
<accession>A0AAD6ZN37</accession>
<evidence type="ECO:0000256" key="1">
    <source>
        <dbReference type="ARBA" id="ARBA00022527"/>
    </source>
</evidence>
<dbReference type="Gene3D" id="3.20.200.10">
    <property type="entry name" value="MHCK/EF2 kinase"/>
    <property type="match status" value="1"/>
</dbReference>
<dbReference type="GO" id="GO:0005524">
    <property type="term" value="F:ATP binding"/>
    <property type="evidence" value="ECO:0007669"/>
    <property type="project" value="UniProtKB-KW"/>
</dbReference>
<name>A0AAD6ZN37_9AGAR</name>
<evidence type="ECO:0000256" key="5">
    <source>
        <dbReference type="ARBA" id="ARBA00022840"/>
    </source>
</evidence>
<keyword evidence="4" id="KW-0418">Kinase</keyword>
<organism evidence="7 8">
    <name type="scientific">Mycena albidolilacea</name>
    <dbReference type="NCBI Taxonomy" id="1033008"/>
    <lineage>
        <taxon>Eukaryota</taxon>
        <taxon>Fungi</taxon>
        <taxon>Dikarya</taxon>
        <taxon>Basidiomycota</taxon>
        <taxon>Agaricomycotina</taxon>
        <taxon>Agaricomycetes</taxon>
        <taxon>Agaricomycetidae</taxon>
        <taxon>Agaricales</taxon>
        <taxon>Marasmiineae</taxon>
        <taxon>Mycenaceae</taxon>
        <taxon>Mycena</taxon>
    </lineage>
</organism>
<dbReference type="PROSITE" id="PS51158">
    <property type="entry name" value="ALPHA_KINASE"/>
    <property type="match status" value="1"/>
</dbReference>
<dbReference type="PANTHER" id="PTHR45992">
    <property type="entry name" value="EUKARYOTIC ELONGATION FACTOR 2 KINASE-RELATED"/>
    <property type="match status" value="1"/>
</dbReference>